<feature type="signal peptide" evidence="1">
    <location>
        <begin position="1"/>
        <end position="24"/>
    </location>
</feature>
<feature type="domain" description="DUF6970" evidence="2">
    <location>
        <begin position="56"/>
        <end position="131"/>
    </location>
</feature>
<feature type="chain" id="PRO_5045636050" description="DUF6970 domain-containing protein" evidence="1">
    <location>
        <begin position="25"/>
        <end position="136"/>
    </location>
</feature>
<evidence type="ECO:0000256" key="1">
    <source>
        <dbReference type="SAM" id="SignalP"/>
    </source>
</evidence>
<evidence type="ECO:0000259" key="2">
    <source>
        <dbReference type="Pfam" id="PF22311"/>
    </source>
</evidence>
<keyword evidence="1" id="KW-0732">Signal</keyword>
<comment type="caution">
    <text evidence="3">The sequence shown here is derived from an EMBL/GenBank/DDBJ whole genome shotgun (WGS) entry which is preliminary data.</text>
</comment>
<evidence type="ECO:0000313" key="3">
    <source>
        <dbReference type="EMBL" id="MBD1397417.1"/>
    </source>
</evidence>
<dbReference type="Pfam" id="PF22311">
    <property type="entry name" value="DUF6970"/>
    <property type="match status" value="1"/>
</dbReference>
<organism evidence="3 4">
    <name type="scientific">Pontibacter aquaedesilientis</name>
    <dbReference type="NCBI Taxonomy" id="2766980"/>
    <lineage>
        <taxon>Bacteria</taxon>
        <taxon>Pseudomonadati</taxon>
        <taxon>Bacteroidota</taxon>
        <taxon>Cytophagia</taxon>
        <taxon>Cytophagales</taxon>
        <taxon>Hymenobacteraceae</taxon>
        <taxon>Pontibacter</taxon>
    </lineage>
</organism>
<proteinExistence type="predicted"/>
<protein>
    <recommendedName>
        <fullName evidence="2">DUF6970 domain-containing protein</fullName>
    </recommendedName>
</protein>
<reference evidence="3 4" key="1">
    <citation type="submission" date="2020-09" db="EMBL/GenBank/DDBJ databases">
        <title>Genome sequencing and assembly of Pontibacter sp.</title>
        <authorList>
            <person name="Chhetri G."/>
        </authorList>
    </citation>
    <scope>NUCLEOTIDE SEQUENCE [LARGE SCALE GENOMIC DNA]</scope>
    <source>
        <strain evidence="3 4">JH31</strain>
    </source>
</reference>
<dbReference type="Proteomes" id="UP000625551">
    <property type="component" value="Unassembled WGS sequence"/>
</dbReference>
<accession>A0ABR7XGJ4</accession>
<dbReference type="EMBL" id="JACXAJ010000003">
    <property type="protein sequence ID" value="MBD1397417.1"/>
    <property type="molecule type" value="Genomic_DNA"/>
</dbReference>
<name>A0ABR7XGJ4_9BACT</name>
<dbReference type="RefSeq" id="WP_191183572.1">
    <property type="nucleotide sequence ID" value="NZ_JACXAJ010000003.1"/>
</dbReference>
<evidence type="ECO:0000313" key="4">
    <source>
        <dbReference type="Proteomes" id="UP000625551"/>
    </source>
</evidence>
<keyword evidence="4" id="KW-1185">Reference proteome</keyword>
<sequence length="136" mass="15207">MAVLKYTAWLMALLLLMAMESCQTTDTTVPDVAGEKASEQAKPQPTAWLSEMIRGLKEDSVANPPAKVYRYTYNEQEVYYLTGRCCDIPSKVYDVDGNLLCEPDGGITGKGDGRCPDFLDTRTNETLIWEDKREAN</sequence>
<gene>
    <name evidence="3" type="ORF">H9Q13_09590</name>
</gene>
<dbReference type="InterPro" id="IPR054243">
    <property type="entry name" value="DUF6970"/>
</dbReference>